<reference evidence="2" key="1">
    <citation type="submission" date="2013-01" db="EMBL/GenBank/DDBJ databases">
        <title>Unveiling the Trypanosoma rangeli genome, the neglected and avirulent trypanosome of mammals.</title>
        <authorList>
            <person name="Stoco P.H."/>
            <person name="Wagner G."/>
            <person name="Gerber A."/>
            <person name="Zaha A."/>
            <person name="Monteiro K.M."/>
            <person name="Thompson C."/>
            <person name="Bartholomeu D.C."/>
            <person name="Bahia D."/>
            <person name="Loreto E."/>
            <person name="Prestes E.B."/>
            <person name="De Moraes M.H."/>
            <person name="Lueckemeyer D.D."/>
            <person name="Lima F.M."/>
            <person name="Vallejo G.A."/>
            <person name="Silveira Filho J.F."/>
            <person name="Tyler K.M."/>
            <person name="Almeida L.G."/>
            <person name="Steindel M."/>
            <person name="Ortiz M.F.D.E."/>
            <person name="Siervo M.A."/>
            <person name="Cunha O.L.D.E."/>
            <person name="Neto R."/>
            <person name="Rodrigues-Luiz G."/>
            <person name="Teixeira S.M."/>
            <person name="Silva R."/>
            <person name="Murta S.M."/>
            <person name="Sincero T.C."/>
            <person name="Mendes T.A."/>
            <person name="Urmenyi T.P."/>
            <person name="Da Rocha W.D."/>
            <person name="Vasconcellos A.T."/>
            <person name="Grisard E.C."/>
        </authorList>
    </citation>
    <scope>NUCLEOTIDE SEQUENCE</scope>
</reference>
<accession>R9TNN5</accession>
<dbReference type="Gene3D" id="2.120.10.10">
    <property type="match status" value="1"/>
</dbReference>
<evidence type="ECO:0000259" key="1">
    <source>
        <dbReference type="Pfam" id="PF13859"/>
    </source>
</evidence>
<dbReference type="InterPro" id="IPR011040">
    <property type="entry name" value="Sialidase"/>
</dbReference>
<dbReference type="SUPFAM" id="SSF50939">
    <property type="entry name" value="Sialidases"/>
    <property type="match status" value="1"/>
</dbReference>
<feature type="domain" description="Sialidase" evidence="1">
    <location>
        <begin position="39"/>
        <end position="322"/>
    </location>
</feature>
<name>R9TNN5_TRYRA</name>
<feature type="non-terminal residue" evidence="2">
    <location>
        <position position="1"/>
    </location>
</feature>
<dbReference type="AlphaFoldDB" id="R9TNN5"/>
<dbReference type="EMBL" id="KC544934">
    <property type="protein sequence ID" value="AGN32996.1"/>
    <property type="molecule type" value="Genomic_DNA"/>
</dbReference>
<dbReference type="Pfam" id="PF13859">
    <property type="entry name" value="BNR_3"/>
    <property type="match status" value="1"/>
</dbReference>
<organism evidence="2">
    <name type="scientific">Trypanosoma rangeli</name>
    <dbReference type="NCBI Taxonomy" id="5698"/>
    <lineage>
        <taxon>Eukaryota</taxon>
        <taxon>Discoba</taxon>
        <taxon>Euglenozoa</taxon>
        <taxon>Kinetoplastea</taxon>
        <taxon>Metakinetoplastina</taxon>
        <taxon>Trypanosomatida</taxon>
        <taxon>Trypanosomatidae</taxon>
        <taxon>Trypanosoma</taxon>
        <taxon>Herpetosoma</taxon>
    </lineage>
</organism>
<proteinExistence type="predicted"/>
<protein>
    <recommendedName>
        <fullName evidence="1">Sialidase domain-containing protein</fullName>
    </recommendedName>
</protein>
<evidence type="ECO:0000313" key="2">
    <source>
        <dbReference type="EMBL" id="AGN32996.1"/>
    </source>
</evidence>
<sequence length="327" mass="36051">MESKEVELFKPKEDAVFADGEEEEIKTRYKSVASFYGHSLVEADGVMVALAFAAYEKSDYRTDDDIWAKWHPYGGGGTLGEDAARGEGWKTELVIKLSAGEGRGGPVLSPKAVVKGNKIFLLASNLAVIIEDSLERVTYWGLELIVGEVQKTAGNDLKQVSWKKTSSPKSALETEMQKHSWEVLEVVRGARGVAVGGSAVVFPLLATQYTHEEGKRYITACTVIYSEDDGGSWKFPEEVVIAEDCDSATLLEWEGKLFMATSKLSSWRRRVYESADKGKTWAEATGPLSRLLSEGNVFSAFNGPFDLVTAIIEEKTVLLRTQVTFIR</sequence>
<dbReference type="CDD" id="cd15482">
    <property type="entry name" value="Sialidase_non-viral"/>
    <property type="match status" value="1"/>
</dbReference>
<dbReference type="InterPro" id="IPR036278">
    <property type="entry name" value="Sialidase_sf"/>
</dbReference>